<dbReference type="Proteomes" id="UP001220456">
    <property type="component" value="Unassembled WGS sequence"/>
</dbReference>
<organism evidence="1 2">
    <name type="scientific">Arthrobacter vasquezii</name>
    <dbReference type="NCBI Taxonomy" id="2977629"/>
    <lineage>
        <taxon>Bacteria</taxon>
        <taxon>Bacillati</taxon>
        <taxon>Actinomycetota</taxon>
        <taxon>Actinomycetes</taxon>
        <taxon>Micrococcales</taxon>
        <taxon>Micrococcaceae</taxon>
        <taxon>Arthrobacter</taxon>
    </lineage>
</organism>
<dbReference type="PANTHER" id="PTHR38733:SF1">
    <property type="entry name" value="TYPE IV METHYL-DIRECTED RESTRICTION ENZYME ECOKMCRBC"/>
    <property type="match status" value="1"/>
</dbReference>
<reference evidence="1 2" key="1">
    <citation type="journal article" date="2023" name="Int. J. Syst. Evol. Microbiol.">
        <title>Arthrobacter vasquezii sp. nov., isolated from a soil sample from Union Glacier, Antarctica.</title>
        <authorList>
            <person name="Valenzuela-Ibaceta F."/>
            <person name="Carrasco V."/>
            <person name="Lagos-Moraga S."/>
            <person name="Dietz-Vargas C."/>
            <person name="Navarro C.A."/>
            <person name="Perez-Donoso J.M."/>
        </authorList>
    </citation>
    <scope>NUCLEOTIDE SEQUENCE [LARGE SCALE GENOMIC DNA]</scope>
    <source>
        <strain evidence="1 2">EH-1B-1</strain>
    </source>
</reference>
<comment type="caution">
    <text evidence="1">The sequence shown here is derived from an EMBL/GenBank/DDBJ whole genome shotgun (WGS) entry which is preliminary data.</text>
</comment>
<dbReference type="EMBL" id="JAROKN010000010">
    <property type="protein sequence ID" value="MDF9277394.1"/>
    <property type="molecule type" value="Genomic_DNA"/>
</dbReference>
<accession>A0ABT6CWJ0</accession>
<dbReference type="PANTHER" id="PTHR38733">
    <property type="entry name" value="PROTEIN MCRC"/>
    <property type="match status" value="1"/>
</dbReference>
<gene>
    <name evidence="1" type="ORF">P4U43_06255</name>
</gene>
<proteinExistence type="predicted"/>
<dbReference type="InterPro" id="IPR019292">
    <property type="entry name" value="McrC"/>
</dbReference>
<protein>
    <recommendedName>
        <fullName evidence="3">5-methylcytosine-specific restriction enzyme subunit McrC</fullName>
    </recommendedName>
</protein>
<keyword evidence="2" id="KW-1185">Reference proteome</keyword>
<evidence type="ECO:0000313" key="1">
    <source>
        <dbReference type="EMBL" id="MDF9277394.1"/>
    </source>
</evidence>
<evidence type="ECO:0008006" key="3">
    <source>
        <dbReference type="Google" id="ProtNLM"/>
    </source>
</evidence>
<dbReference type="RefSeq" id="WP_277357945.1">
    <property type="nucleotide sequence ID" value="NZ_JAROKN010000010.1"/>
</dbReference>
<name>A0ABT6CWJ0_9MICC</name>
<dbReference type="Pfam" id="PF10117">
    <property type="entry name" value="McrBC"/>
    <property type="match status" value="1"/>
</dbReference>
<evidence type="ECO:0000313" key="2">
    <source>
        <dbReference type="Proteomes" id="UP001220456"/>
    </source>
</evidence>
<sequence>MRVETLRLQEYETTLVDDELVQLVDESFWIELSVTATRRPKEVEWRLKADALSGIARYRSADIDLTVVIEPKLRGADVLFLAEHAYGQRGEVLRRPKGARVGIDNAYSDPIAALLVWYVDAVADFATRWLRRSYRTREVVLPGHVRGRFLVSKYMTQSLATARNAEVPCVITERTIDTANNRVLKAGLREVTKLSSALAIPAARKAVKAAVNAALPMFAEVSDTTIGPRELRATSTRGSERHYASILQTTGDLLGGRHLGAQTGANQVSSFMWAMPALFQEALRGILEASEAFTVDKSKRPSAMIYDGSANRLTTSKIDPDYVLRAGNDVMLFDAKYKESLRIPGNEDDALTVGNSGPRIRVSRGDVYQMAAYRQQPLWLGARTALVYPIVLAKGQALPKSYAVRGIGAPIRLHFMDVGPNARDNLASFRERITPAATPS</sequence>